<proteinExistence type="predicted"/>
<organism evidence="1 2">
    <name type="scientific">Pleuronectes platessa</name>
    <name type="common">European plaice</name>
    <dbReference type="NCBI Taxonomy" id="8262"/>
    <lineage>
        <taxon>Eukaryota</taxon>
        <taxon>Metazoa</taxon>
        <taxon>Chordata</taxon>
        <taxon>Craniata</taxon>
        <taxon>Vertebrata</taxon>
        <taxon>Euteleostomi</taxon>
        <taxon>Actinopterygii</taxon>
        <taxon>Neopterygii</taxon>
        <taxon>Teleostei</taxon>
        <taxon>Neoteleostei</taxon>
        <taxon>Acanthomorphata</taxon>
        <taxon>Carangaria</taxon>
        <taxon>Pleuronectiformes</taxon>
        <taxon>Pleuronectoidei</taxon>
        <taxon>Pleuronectidae</taxon>
        <taxon>Pleuronectes</taxon>
    </lineage>
</organism>
<dbReference type="Proteomes" id="UP001153269">
    <property type="component" value="Unassembled WGS sequence"/>
</dbReference>
<evidence type="ECO:0000313" key="1">
    <source>
        <dbReference type="EMBL" id="CAB1419097.1"/>
    </source>
</evidence>
<comment type="caution">
    <text evidence="1">The sequence shown here is derived from an EMBL/GenBank/DDBJ whole genome shotgun (WGS) entry which is preliminary data.</text>
</comment>
<sequence length="68" mass="7493">MLQEYRAHSFLSSCPLPQTAASPAAVRTRTGLQPWKSIPAAGTAERTRFSCHRLLKPGHDDQLSHGDH</sequence>
<dbReference type="EMBL" id="CADEAL010000365">
    <property type="protein sequence ID" value="CAB1419097.1"/>
    <property type="molecule type" value="Genomic_DNA"/>
</dbReference>
<accession>A0A9N7TUN9</accession>
<name>A0A9N7TUN9_PLEPL</name>
<reference evidence="1" key="1">
    <citation type="submission" date="2020-03" db="EMBL/GenBank/DDBJ databases">
        <authorList>
            <person name="Weist P."/>
        </authorList>
    </citation>
    <scope>NUCLEOTIDE SEQUENCE</scope>
</reference>
<gene>
    <name evidence="1" type="ORF">PLEPLA_LOCUS6925</name>
</gene>
<evidence type="ECO:0000313" key="2">
    <source>
        <dbReference type="Proteomes" id="UP001153269"/>
    </source>
</evidence>
<protein>
    <submittedName>
        <fullName evidence="1">Uncharacterized protein</fullName>
    </submittedName>
</protein>
<keyword evidence="2" id="KW-1185">Reference proteome</keyword>
<dbReference type="AlphaFoldDB" id="A0A9N7TUN9"/>